<dbReference type="EMBL" id="CAJNOV010001842">
    <property type="protein sequence ID" value="CAF1081323.1"/>
    <property type="molecule type" value="Genomic_DNA"/>
</dbReference>
<dbReference type="Proteomes" id="UP000663855">
    <property type="component" value="Unassembled WGS sequence"/>
</dbReference>
<reference evidence="2" key="1">
    <citation type="submission" date="2021-02" db="EMBL/GenBank/DDBJ databases">
        <authorList>
            <person name="Nowell W R."/>
        </authorList>
    </citation>
    <scope>NUCLEOTIDE SEQUENCE</scope>
</reference>
<dbReference type="Gene3D" id="1.25.10.10">
    <property type="entry name" value="Leucine-rich Repeat Variant"/>
    <property type="match status" value="1"/>
</dbReference>
<organism evidence="2 4">
    <name type="scientific">Rotaria magnacalcarata</name>
    <dbReference type="NCBI Taxonomy" id="392030"/>
    <lineage>
        <taxon>Eukaryota</taxon>
        <taxon>Metazoa</taxon>
        <taxon>Spiralia</taxon>
        <taxon>Gnathifera</taxon>
        <taxon>Rotifera</taxon>
        <taxon>Eurotatoria</taxon>
        <taxon>Bdelloidea</taxon>
        <taxon>Philodinida</taxon>
        <taxon>Philodinidae</taxon>
        <taxon>Rotaria</taxon>
    </lineage>
</organism>
<dbReference type="InterPro" id="IPR011989">
    <property type="entry name" value="ARM-like"/>
</dbReference>
<evidence type="ECO:0000313" key="4">
    <source>
        <dbReference type="Proteomes" id="UP000663855"/>
    </source>
</evidence>
<gene>
    <name evidence="2" type="ORF">CJN711_LOCUS6212</name>
    <name evidence="3" type="ORF">MBJ925_LOCUS3774</name>
</gene>
<keyword evidence="1" id="KW-0472">Membrane</keyword>
<dbReference type="InterPro" id="IPR016024">
    <property type="entry name" value="ARM-type_fold"/>
</dbReference>
<evidence type="ECO:0000313" key="2">
    <source>
        <dbReference type="EMBL" id="CAF1081323.1"/>
    </source>
</evidence>
<accession>A0A814MP86</accession>
<dbReference type="EMBL" id="CAJNRE010000556">
    <property type="protein sequence ID" value="CAF1928593.1"/>
    <property type="molecule type" value="Genomic_DNA"/>
</dbReference>
<feature type="transmembrane region" description="Helical" evidence="1">
    <location>
        <begin position="23"/>
        <end position="40"/>
    </location>
</feature>
<protein>
    <submittedName>
        <fullName evidence="2">Uncharacterized protein</fullName>
    </submittedName>
</protein>
<dbReference type="SUPFAM" id="SSF48371">
    <property type="entry name" value="ARM repeat"/>
    <property type="match status" value="1"/>
</dbReference>
<comment type="caution">
    <text evidence="2">The sequence shown here is derived from an EMBL/GenBank/DDBJ whole genome shotgun (WGS) entry which is preliminary data.</text>
</comment>
<dbReference type="AlphaFoldDB" id="A0A814MP86"/>
<name>A0A814MP86_9BILA</name>
<keyword evidence="1" id="KW-0812">Transmembrane</keyword>
<evidence type="ECO:0000313" key="3">
    <source>
        <dbReference type="EMBL" id="CAF1928593.1"/>
    </source>
</evidence>
<evidence type="ECO:0000256" key="1">
    <source>
        <dbReference type="SAM" id="Phobius"/>
    </source>
</evidence>
<dbReference type="Proteomes" id="UP000663824">
    <property type="component" value="Unassembled WGS sequence"/>
</dbReference>
<sequence length="257" mass="29663">MAVYTTINIQSIFRDDTFYAYEIFFRIFNIISLAAMTTFLKDESNEQIMSHVANVLRILLLQMQTIAEEISFKKDDLINQEPIIQVLLEYVDMNLFEIGNDIQQRLIEILEFIGTLVDNTILVSQLLDVDFVSLILKWIEMSELPFCIQRASVRLLYNIARHEKGCEALNQADAMSVLKEFKQRILDPTGNDTTYEDMRLLFSMTAALLAEPKESKIDVKSLGKVLDQLMQLTVYTTRKTKITNMAISISIENHLFL</sequence>
<proteinExistence type="predicted"/>
<keyword evidence="1" id="KW-1133">Transmembrane helix</keyword>